<organism evidence="5 6">
    <name type="scientific">Anaerosporobacter mobilis DSM 15930</name>
    <dbReference type="NCBI Taxonomy" id="1120996"/>
    <lineage>
        <taxon>Bacteria</taxon>
        <taxon>Bacillati</taxon>
        <taxon>Bacillota</taxon>
        <taxon>Clostridia</taxon>
        <taxon>Lachnospirales</taxon>
        <taxon>Lachnospiraceae</taxon>
        <taxon>Anaerosporobacter</taxon>
    </lineage>
</organism>
<feature type="signal peptide" evidence="3">
    <location>
        <begin position="1"/>
        <end position="23"/>
    </location>
</feature>
<gene>
    <name evidence="5" type="ORF">SAMN02746066_04245</name>
</gene>
<dbReference type="Pfam" id="PF01497">
    <property type="entry name" value="Peripla_BP_2"/>
    <property type="match status" value="1"/>
</dbReference>
<feature type="region of interest" description="Disordered" evidence="2">
    <location>
        <begin position="25"/>
        <end position="60"/>
    </location>
</feature>
<evidence type="ECO:0000259" key="4">
    <source>
        <dbReference type="PROSITE" id="PS50983"/>
    </source>
</evidence>
<dbReference type="PROSITE" id="PS51257">
    <property type="entry name" value="PROKAR_LIPOPROTEIN"/>
    <property type="match status" value="1"/>
</dbReference>
<feature type="chain" id="PRO_5009928360" evidence="3">
    <location>
        <begin position="24"/>
        <end position="358"/>
    </location>
</feature>
<feature type="domain" description="Fe/B12 periplasmic-binding" evidence="4">
    <location>
        <begin position="86"/>
        <end position="357"/>
    </location>
</feature>
<proteinExistence type="inferred from homology"/>
<dbReference type="InterPro" id="IPR002491">
    <property type="entry name" value="ABC_transptr_periplasmic_BD"/>
</dbReference>
<protein>
    <submittedName>
        <fullName evidence="5">Iron complex transport system substrate-binding protein</fullName>
    </submittedName>
</protein>
<dbReference type="Proteomes" id="UP000184038">
    <property type="component" value="Unassembled WGS sequence"/>
</dbReference>
<keyword evidence="6" id="KW-1185">Reference proteome</keyword>
<dbReference type="SUPFAM" id="SSF53807">
    <property type="entry name" value="Helical backbone' metal receptor"/>
    <property type="match status" value="1"/>
</dbReference>
<feature type="compositionally biased region" description="Acidic residues" evidence="2">
    <location>
        <begin position="38"/>
        <end position="48"/>
    </location>
</feature>
<dbReference type="Gene3D" id="3.40.50.1980">
    <property type="entry name" value="Nitrogenase molybdenum iron protein domain"/>
    <property type="match status" value="2"/>
</dbReference>
<comment type="similarity">
    <text evidence="1">Belongs to the bacterial solute-binding protein 8 family.</text>
</comment>
<reference evidence="5 6" key="1">
    <citation type="submission" date="2016-11" db="EMBL/GenBank/DDBJ databases">
        <authorList>
            <person name="Jaros S."/>
            <person name="Januszkiewicz K."/>
            <person name="Wedrychowicz H."/>
        </authorList>
    </citation>
    <scope>NUCLEOTIDE SEQUENCE [LARGE SCALE GENOMIC DNA]</scope>
    <source>
        <strain evidence="5 6">DSM 15930</strain>
    </source>
</reference>
<dbReference type="PANTHER" id="PTHR30535:SF34">
    <property type="entry name" value="MOLYBDATE-BINDING PROTEIN MOLA"/>
    <property type="match status" value="1"/>
</dbReference>
<dbReference type="RefSeq" id="WP_170865553.1">
    <property type="nucleotide sequence ID" value="NZ_FRCP01000025.1"/>
</dbReference>
<dbReference type="EMBL" id="FRCP01000025">
    <property type="protein sequence ID" value="SHM98940.1"/>
    <property type="molecule type" value="Genomic_DNA"/>
</dbReference>
<dbReference type="InterPro" id="IPR050902">
    <property type="entry name" value="ABC_Transporter_SBP"/>
</dbReference>
<evidence type="ECO:0000313" key="5">
    <source>
        <dbReference type="EMBL" id="SHM98940.1"/>
    </source>
</evidence>
<keyword evidence="3" id="KW-0732">Signal</keyword>
<evidence type="ECO:0000256" key="2">
    <source>
        <dbReference type="SAM" id="MobiDB-lite"/>
    </source>
</evidence>
<dbReference type="STRING" id="1120996.SAMN02746066_04245"/>
<dbReference type="AlphaFoldDB" id="A0A1M7N5R4"/>
<dbReference type="PANTHER" id="PTHR30535">
    <property type="entry name" value="VITAMIN B12-BINDING PROTEIN"/>
    <property type="match status" value="1"/>
</dbReference>
<evidence type="ECO:0000313" key="6">
    <source>
        <dbReference type="Proteomes" id="UP000184038"/>
    </source>
</evidence>
<evidence type="ECO:0000256" key="3">
    <source>
        <dbReference type="SAM" id="SignalP"/>
    </source>
</evidence>
<sequence>MKKRIATLLVAVMCVVILGGCKASNSPKEKNPETTDQVSEEVSDESVVQEENTSQNENDSYYPVTITTYNYNHEKIEVTFDSMPEKVICAYQNNIETMMALGLEDKIVYAFGMDDEIADEFAEAFSKIQYSNERPSKEDAIAMQPDLILGWYSLFADDRLGDVDFWIDRNCNTYMSLNSSAMGSSEEFPRTTEYEYEDIMNIGIIFNCVDKAQALVDQMKAEETKAAEYAQTIEAPLSVAILEDESGSYRVYGADTLGGDIATKAGAVLAVGSEDSSNISAEDLIAADTDVIFMVYYTGYINEDEAIASIMDNKAFSSLSAVKNKRVYALNLTSIYCSGIRTYEGITNISSALYPELQ</sequence>
<dbReference type="PROSITE" id="PS50983">
    <property type="entry name" value="FE_B12_PBP"/>
    <property type="match status" value="1"/>
</dbReference>
<accession>A0A1M7N5R4</accession>
<name>A0A1M7N5R4_9FIRM</name>
<evidence type="ECO:0000256" key="1">
    <source>
        <dbReference type="ARBA" id="ARBA00008814"/>
    </source>
</evidence>